<accession>A0A5M3WWD9</accession>
<dbReference type="SUPFAM" id="SSF50242">
    <property type="entry name" value="TIMP-like"/>
    <property type="match status" value="1"/>
</dbReference>
<evidence type="ECO:0000313" key="2">
    <source>
        <dbReference type="EMBL" id="GES13060.1"/>
    </source>
</evidence>
<dbReference type="Proteomes" id="UP000331127">
    <property type="component" value="Unassembled WGS sequence"/>
</dbReference>
<dbReference type="EMBL" id="BLAE01000042">
    <property type="protein sequence ID" value="GES13060.1"/>
    <property type="molecule type" value="Genomic_DNA"/>
</dbReference>
<comment type="caution">
    <text evidence="2">The sequence shown here is derived from an EMBL/GenBank/DDBJ whole genome shotgun (WGS) entry which is preliminary data.</text>
</comment>
<sequence>MNSADSVFRGVITTRTSSDDPLDNEPVTFTFSVGAVYKGEATEQLRVRSHPQSATCGADFEVGKQYLVFAISGSTDWVPPIENVPLYTHLCAGNRPILGAPDATLVPANIGPGMDTRPASELISALGTPSTPAKTTTISPSPAAAPTRETAGPSPWWLLALLPLGAATWLLLRRRPHS</sequence>
<dbReference type="AlphaFoldDB" id="A0A5M3WWD9"/>
<feature type="compositionally biased region" description="Polar residues" evidence="1">
    <location>
        <begin position="127"/>
        <end position="140"/>
    </location>
</feature>
<evidence type="ECO:0000313" key="3">
    <source>
        <dbReference type="Proteomes" id="UP000331127"/>
    </source>
</evidence>
<name>A0A5M3WWD9_9ACTN</name>
<protein>
    <submittedName>
        <fullName evidence="2">Uncharacterized protein</fullName>
    </submittedName>
</protein>
<proteinExistence type="predicted"/>
<dbReference type="Gene3D" id="2.40.50.120">
    <property type="match status" value="1"/>
</dbReference>
<evidence type="ECO:0000256" key="1">
    <source>
        <dbReference type="SAM" id="MobiDB-lite"/>
    </source>
</evidence>
<organism evidence="2 3">
    <name type="scientific">Acrocarpospora macrocephala</name>
    <dbReference type="NCBI Taxonomy" id="150177"/>
    <lineage>
        <taxon>Bacteria</taxon>
        <taxon>Bacillati</taxon>
        <taxon>Actinomycetota</taxon>
        <taxon>Actinomycetes</taxon>
        <taxon>Streptosporangiales</taxon>
        <taxon>Streptosporangiaceae</taxon>
        <taxon>Acrocarpospora</taxon>
    </lineage>
</organism>
<reference evidence="2 3" key="1">
    <citation type="submission" date="2019-10" db="EMBL/GenBank/DDBJ databases">
        <title>Whole genome shotgun sequence of Acrocarpospora macrocephala NBRC 16266.</title>
        <authorList>
            <person name="Ichikawa N."/>
            <person name="Kimura A."/>
            <person name="Kitahashi Y."/>
            <person name="Komaki H."/>
            <person name="Oguchi A."/>
        </authorList>
    </citation>
    <scope>NUCLEOTIDE SEQUENCE [LARGE SCALE GENOMIC DNA]</scope>
    <source>
        <strain evidence="2 3">NBRC 16266</strain>
    </source>
</reference>
<dbReference type="InterPro" id="IPR008993">
    <property type="entry name" value="TIMP-like_OB-fold"/>
</dbReference>
<gene>
    <name evidence="2" type="ORF">Amac_066570</name>
</gene>
<keyword evidence="3" id="KW-1185">Reference proteome</keyword>
<feature type="region of interest" description="Disordered" evidence="1">
    <location>
        <begin position="126"/>
        <end position="149"/>
    </location>
</feature>